<evidence type="ECO:0000256" key="5">
    <source>
        <dbReference type="ARBA" id="ARBA00023136"/>
    </source>
</evidence>
<keyword evidence="5 7" id="KW-0472">Membrane</keyword>
<gene>
    <name evidence="9" type="ORF">GUJ93_ZPchr0004g38998</name>
</gene>
<feature type="signal peptide" evidence="8">
    <location>
        <begin position="1"/>
        <end position="21"/>
    </location>
</feature>
<evidence type="ECO:0000256" key="2">
    <source>
        <dbReference type="ARBA" id="ARBA00022692"/>
    </source>
</evidence>
<dbReference type="OrthoDB" id="2015495at2759"/>
<comment type="similarity">
    <text evidence="6">Belongs to the DESIGUAL family.</text>
</comment>
<feature type="chain" id="PRO_5035259747" description="Fiber protein Fb34" evidence="8">
    <location>
        <begin position="22"/>
        <end position="188"/>
    </location>
</feature>
<dbReference type="Proteomes" id="UP000729402">
    <property type="component" value="Unassembled WGS sequence"/>
</dbReference>
<dbReference type="EMBL" id="JAAALK010000285">
    <property type="protein sequence ID" value="KAG8066734.1"/>
    <property type="molecule type" value="Genomic_DNA"/>
</dbReference>
<name>A0A8J5SJX5_ZIZPA</name>
<proteinExistence type="inferred from homology"/>
<protein>
    <recommendedName>
        <fullName evidence="11">Fiber protein Fb34</fullName>
    </recommendedName>
</protein>
<keyword evidence="4 7" id="KW-1133">Transmembrane helix</keyword>
<feature type="transmembrane region" description="Helical" evidence="7">
    <location>
        <begin position="89"/>
        <end position="114"/>
    </location>
</feature>
<reference evidence="9" key="2">
    <citation type="submission" date="2021-02" db="EMBL/GenBank/DDBJ databases">
        <authorList>
            <person name="Kimball J.A."/>
            <person name="Haas M.W."/>
            <person name="Macchietto M."/>
            <person name="Kono T."/>
            <person name="Duquette J."/>
            <person name="Shao M."/>
        </authorList>
    </citation>
    <scope>NUCLEOTIDE SEQUENCE</scope>
    <source>
        <tissue evidence="9">Fresh leaf tissue</tissue>
    </source>
</reference>
<evidence type="ECO:0000256" key="6">
    <source>
        <dbReference type="ARBA" id="ARBA00029467"/>
    </source>
</evidence>
<feature type="transmembrane region" description="Helical" evidence="7">
    <location>
        <begin position="54"/>
        <end position="77"/>
    </location>
</feature>
<evidence type="ECO:0000256" key="7">
    <source>
        <dbReference type="SAM" id="Phobius"/>
    </source>
</evidence>
<sequence length="188" mass="19584">MASVIIVGVVLVLDVVAFVLAVGAEKRRSTAYVNVNAAAQPYCVYGSSDAATAYGVGAMLLLLASQVVIMAATKCFCCGRALSPGRWRALAGFCFVACWFTFVIAELCLVAGSVRNAYHTKYSTLVMSGPPRCAMLRKGVFAAAAAFAFLAALSAELHYIFFAKARRAADTAPPIIGGGGGVGMTRLP</sequence>
<dbReference type="AlphaFoldDB" id="A0A8J5SJX5"/>
<dbReference type="InterPro" id="IPR052222">
    <property type="entry name" value="DESIGUAL"/>
</dbReference>
<dbReference type="InterPro" id="IPR009606">
    <property type="entry name" value="DEAL/Modifying_wall_lignin1/2"/>
</dbReference>
<evidence type="ECO:0000256" key="4">
    <source>
        <dbReference type="ARBA" id="ARBA00022989"/>
    </source>
</evidence>
<evidence type="ECO:0000313" key="9">
    <source>
        <dbReference type="EMBL" id="KAG8066734.1"/>
    </source>
</evidence>
<accession>A0A8J5SJX5</accession>
<feature type="transmembrane region" description="Helical" evidence="7">
    <location>
        <begin position="134"/>
        <end position="157"/>
    </location>
</feature>
<evidence type="ECO:0000313" key="10">
    <source>
        <dbReference type="Proteomes" id="UP000729402"/>
    </source>
</evidence>
<evidence type="ECO:0000256" key="1">
    <source>
        <dbReference type="ARBA" id="ARBA00004127"/>
    </source>
</evidence>
<evidence type="ECO:0008006" key="11">
    <source>
        <dbReference type="Google" id="ProtNLM"/>
    </source>
</evidence>
<evidence type="ECO:0000256" key="8">
    <source>
        <dbReference type="SAM" id="SignalP"/>
    </source>
</evidence>
<dbReference type="GO" id="GO:0012505">
    <property type="term" value="C:endomembrane system"/>
    <property type="evidence" value="ECO:0007669"/>
    <property type="project" value="UniProtKB-SubCell"/>
</dbReference>
<evidence type="ECO:0000256" key="3">
    <source>
        <dbReference type="ARBA" id="ARBA00022729"/>
    </source>
</evidence>
<reference evidence="9" key="1">
    <citation type="journal article" date="2021" name="bioRxiv">
        <title>Whole Genome Assembly and Annotation of Northern Wild Rice, Zizania palustris L., Supports a Whole Genome Duplication in the Zizania Genus.</title>
        <authorList>
            <person name="Haas M."/>
            <person name="Kono T."/>
            <person name="Macchietto M."/>
            <person name="Millas R."/>
            <person name="McGilp L."/>
            <person name="Shao M."/>
            <person name="Duquette J."/>
            <person name="Hirsch C.N."/>
            <person name="Kimball J."/>
        </authorList>
    </citation>
    <scope>NUCLEOTIDE SEQUENCE</scope>
    <source>
        <tissue evidence="9">Fresh leaf tissue</tissue>
    </source>
</reference>
<keyword evidence="2 7" id="KW-0812">Transmembrane</keyword>
<dbReference type="Pfam" id="PF06749">
    <property type="entry name" value="DUF1218"/>
    <property type="match status" value="1"/>
</dbReference>
<keyword evidence="10" id="KW-1185">Reference proteome</keyword>
<keyword evidence="3 8" id="KW-0732">Signal</keyword>
<comment type="caution">
    <text evidence="9">The sequence shown here is derived from an EMBL/GenBank/DDBJ whole genome shotgun (WGS) entry which is preliminary data.</text>
</comment>
<organism evidence="9 10">
    <name type="scientific">Zizania palustris</name>
    <name type="common">Northern wild rice</name>
    <dbReference type="NCBI Taxonomy" id="103762"/>
    <lineage>
        <taxon>Eukaryota</taxon>
        <taxon>Viridiplantae</taxon>
        <taxon>Streptophyta</taxon>
        <taxon>Embryophyta</taxon>
        <taxon>Tracheophyta</taxon>
        <taxon>Spermatophyta</taxon>
        <taxon>Magnoliopsida</taxon>
        <taxon>Liliopsida</taxon>
        <taxon>Poales</taxon>
        <taxon>Poaceae</taxon>
        <taxon>BOP clade</taxon>
        <taxon>Oryzoideae</taxon>
        <taxon>Oryzeae</taxon>
        <taxon>Zizaniinae</taxon>
        <taxon>Zizania</taxon>
    </lineage>
</organism>
<comment type="subcellular location">
    <subcellularLocation>
        <location evidence="1">Endomembrane system</location>
        <topology evidence="1">Multi-pass membrane protein</topology>
    </subcellularLocation>
</comment>
<dbReference type="PANTHER" id="PTHR31769">
    <property type="entry name" value="OS07G0462200 PROTEIN-RELATED"/>
    <property type="match status" value="1"/>
</dbReference>